<evidence type="ECO:0000313" key="4">
    <source>
        <dbReference type="Proteomes" id="UP001221208"/>
    </source>
</evidence>
<evidence type="ECO:0000313" key="3">
    <source>
        <dbReference type="EMBL" id="MDC8760825.1"/>
    </source>
</evidence>
<dbReference type="InterPro" id="IPR023393">
    <property type="entry name" value="START-like_dom_sf"/>
</dbReference>
<dbReference type="SUPFAM" id="SSF55961">
    <property type="entry name" value="Bet v1-like"/>
    <property type="match status" value="1"/>
</dbReference>
<organism evidence="3 4">
    <name type="scientific">Janthinobacterium fluminis</name>
    <dbReference type="NCBI Taxonomy" id="2987524"/>
    <lineage>
        <taxon>Bacteria</taxon>
        <taxon>Pseudomonadati</taxon>
        <taxon>Pseudomonadota</taxon>
        <taxon>Betaproteobacteria</taxon>
        <taxon>Burkholderiales</taxon>
        <taxon>Oxalobacteraceae</taxon>
        <taxon>Janthinobacterium</taxon>
    </lineage>
</organism>
<comment type="caution">
    <text evidence="3">The sequence shown here is derived from an EMBL/GenBank/DDBJ whole genome shotgun (WGS) entry which is preliminary data.</text>
</comment>
<dbReference type="PANTHER" id="PTHR33824:SF7">
    <property type="entry name" value="POLYKETIDE CYCLASE_DEHYDRASE AND LIPID TRANSPORT SUPERFAMILY PROTEIN"/>
    <property type="match status" value="1"/>
</dbReference>
<dbReference type="CDD" id="cd07817">
    <property type="entry name" value="SRPBCC_8"/>
    <property type="match status" value="1"/>
</dbReference>
<sequence>MQNITDQTRVRRGRPGSWQFPTASLLRGNGADGGTDLAGAARRRRARAYAAGYKAAPDSRGERLATALGWLSIGVGLAHLLAPRAVAKAAGLPVAPLLMRAMGVRAMVCGLGLLNQPASALWRWSRVAGDAADLLTLGMAARAPGSAPARLAATAVVVTGVAALDVLACARAAPASAAGALAGGANPPLRKTVAVNRMPDECYEFWRDLERLPRFMPHLESVRRIDARRSHWKARGPAGGIEWDADITEDVPGQRLAWRSLGAAGLDHHGLVEFAPGPGGRGTLLKMSMQYAAPGGKADAARLFGAEPARQIEQDLRRFKQLLEAGEVATTDGQAAGRRRFIARLFHKEARP</sequence>
<dbReference type="Pfam" id="PF03364">
    <property type="entry name" value="Polyketide_cyc"/>
    <property type="match status" value="1"/>
</dbReference>
<keyword evidence="4" id="KW-1185">Reference proteome</keyword>
<protein>
    <submittedName>
        <fullName evidence="3">SRPBCC family protein</fullName>
    </submittedName>
</protein>
<evidence type="ECO:0000259" key="2">
    <source>
        <dbReference type="Pfam" id="PF03364"/>
    </source>
</evidence>
<accession>A0ABT5K8M3</accession>
<dbReference type="PANTHER" id="PTHR33824">
    <property type="entry name" value="POLYKETIDE CYCLASE/DEHYDRASE AND LIPID TRANSPORT SUPERFAMILY PROTEIN"/>
    <property type="match status" value="1"/>
</dbReference>
<dbReference type="RefSeq" id="WP_273674840.1">
    <property type="nucleotide sequence ID" value="NZ_JAQQXR010000019.1"/>
</dbReference>
<reference evidence="3 4" key="1">
    <citation type="submission" date="2022-10" db="EMBL/GenBank/DDBJ databases">
        <title>Janthinobacterium sp. hw3 Genome sequencing.</title>
        <authorList>
            <person name="Park S."/>
        </authorList>
    </citation>
    <scope>NUCLEOTIDE SEQUENCE [LARGE SCALE GENOMIC DNA]</scope>
    <source>
        <strain evidence="4">hw3</strain>
    </source>
</reference>
<dbReference type="InterPro" id="IPR047137">
    <property type="entry name" value="ORF3"/>
</dbReference>
<dbReference type="Proteomes" id="UP001221208">
    <property type="component" value="Unassembled WGS sequence"/>
</dbReference>
<dbReference type="Gene3D" id="3.30.530.20">
    <property type="match status" value="1"/>
</dbReference>
<feature type="domain" description="Coenzyme Q-binding protein COQ10 START" evidence="2">
    <location>
        <begin position="196"/>
        <end position="316"/>
    </location>
</feature>
<proteinExistence type="inferred from homology"/>
<dbReference type="EMBL" id="JAQQXR010000019">
    <property type="protein sequence ID" value="MDC8760825.1"/>
    <property type="molecule type" value="Genomic_DNA"/>
</dbReference>
<comment type="similarity">
    <text evidence="1">Belongs to the ribosome association toxin RatA family.</text>
</comment>
<evidence type="ECO:0000256" key="1">
    <source>
        <dbReference type="ARBA" id="ARBA00008918"/>
    </source>
</evidence>
<gene>
    <name evidence="3" type="ORF">OIK44_24875</name>
</gene>
<dbReference type="InterPro" id="IPR005031">
    <property type="entry name" value="COQ10_START"/>
</dbReference>
<name>A0ABT5K8M3_9BURK</name>